<dbReference type="RefSeq" id="WP_283443027.1">
    <property type="nucleotide sequence ID" value="NZ_FXUL01000010.1"/>
</dbReference>
<evidence type="ECO:0000313" key="2">
    <source>
        <dbReference type="EMBL" id="SMP65223.1"/>
    </source>
</evidence>
<evidence type="ECO:0008006" key="4">
    <source>
        <dbReference type="Google" id="ProtNLM"/>
    </source>
</evidence>
<keyword evidence="3" id="KW-1185">Reference proteome</keyword>
<reference evidence="2 3" key="1">
    <citation type="submission" date="2017-05" db="EMBL/GenBank/DDBJ databases">
        <authorList>
            <person name="Varghese N."/>
            <person name="Submissions S."/>
        </authorList>
    </citation>
    <scope>NUCLEOTIDE SEQUENCE [LARGE SCALE GENOMIC DNA]</scope>
    <source>
        <strain evidence="2 3">DSM 26001</strain>
    </source>
</reference>
<proteinExistence type="predicted"/>
<comment type="caution">
    <text evidence="2">The sequence shown here is derived from an EMBL/GenBank/DDBJ whole genome shotgun (WGS) entry which is preliminary data.</text>
</comment>
<organism evidence="2 3">
    <name type="scientific">Noviherbaspirillum suwonense</name>
    <dbReference type="NCBI Taxonomy" id="1224511"/>
    <lineage>
        <taxon>Bacteria</taxon>
        <taxon>Pseudomonadati</taxon>
        <taxon>Pseudomonadota</taxon>
        <taxon>Betaproteobacteria</taxon>
        <taxon>Burkholderiales</taxon>
        <taxon>Oxalobacteraceae</taxon>
        <taxon>Noviherbaspirillum</taxon>
    </lineage>
</organism>
<dbReference type="EMBL" id="FXUL01000010">
    <property type="protein sequence ID" value="SMP65223.1"/>
    <property type="molecule type" value="Genomic_DNA"/>
</dbReference>
<protein>
    <recommendedName>
        <fullName evidence="4">DUF4148 domain-containing protein</fullName>
    </recommendedName>
</protein>
<evidence type="ECO:0000313" key="3">
    <source>
        <dbReference type="Proteomes" id="UP001158049"/>
    </source>
</evidence>
<dbReference type="Pfam" id="PF13663">
    <property type="entry name" value="DUF4148"/>
    <property type="match status" value="1"/>
</dbReference>
<name>A0ABY1QCG0_9BURK</name>
<feature type="chain" id="PRO_5046131534" description="DUF4148 domain-containing protein" evidence="1">
    <location>
        <begin position="22"/>
        <end position="100"/>
    </location>
</feature>
<sequence length="100" mass="10740">MNIKNIIATVALFAAAGSSFAQQTEFVAPDAGFKPALTRAQVRQELAQAYAQGNVVQRQHDGQDTQFAGSTQSREQVRAEAARASQTRHAGDVNDLYFGA</sequence>
<dbReference type="Proteomes" id="UP001158049">
    <property type="component" value="Unassembled WGS sequence"/>
</dbReference>
<dbReference type="InterPro" id="IPR025421">
    <property type="entry name" value="DUF4148"/>
</dbReference>
<keyword evidence="1" id="KW-0732">Signal</keyword>
<gene>
    <name evidence="2" type="ORF">SAMN06295970_110190</name>
</gene>
<accession>A0ABY1QCG0</accession>
<evidence type="ECO:0000256" key="1">
    <source>
        <dbReference type="SAM" id="SignalP"/>
    </source>
</evidence>
<feature type="signal peptide" evidence="1">
    <location>
        <begin position="1"/>
        <end position="21"/>
    </location>
</feature>